<evidence type="ECO:0000313" key="3">
    <source>
        <dbReference type="Proteomes" id="UP000069272"/>
    </source>
</evidence>
<protein>
    <submittedName>
        <fullName evidence="2">Uncharacterized protein</fullName>
    </submittedName>
</protein>
<dbReference type="VEuPathDB" id="VectorBase:AALB20_032420"/>
<reference evidence="2 3" key="1">
    <citation type="journal article" date="2017" name="G3 (Bethesda)">
        <title>The Physical Genome Mapping of Anopheles albimanus Corrected Scaffold Misassemblies and Identified Interarm Rearrangements in Genus Anopheles.</title>
        <authorList>
            <person name="Artemov G.N."/>
            <person name="Peery A.N."/>
            <person name="Jiang X."/>
            <person name="Tu Z."/>
            <person name="Stegniy V.N."/>
            <person name="Sharakhova M.V."/>
            <person name="Sharakhov I.V."/>
        </authorList>
    </citation>
    <scope>NUCLEOTIDE SEQUENCE [LARGE SCALE GENOMIC DNA]</scope>
    <source>
        <strain evidence="2 3">ALBI9_A</strain>
    </source>
</reference>
<proteinExistence type="predicted"/>
<name>A0A182FAQ4_ANOAL</name>
<reference evidence="2" key="2">
    <citation type="submission" date="2022-08" db="UniProtKB">
        <authorList>
            <consortium name="EnsemblMetazoa"/>
        </authorList>
    </citation>
    <scope>IDENTIFICATION</scope>
    <source>
        <strain evidence="2">STECLA/ALBI9_A</strain>
    </source>
</reference>
<dbReference type="Proteomes" id="UP000069272">
    <property type="component" value="Chromosome 2R"/>
</dbReference>
<keyword evidence="3" id="KW-1185">Reference proteome</keyword>
<evidence type="ECO:0000256" key="1">
    <source>
        <dbReference type="SAM" id="MobiDB-lite"/>
    </source>
</evidence>
<feature type="compositionally biased region" description="Basic and acidic residues" evidence="1">
    <location>
        <begin position="212"/>
        <end position="227"/>
    </location>
</feature>
<accession>A0A182FAQ4</accession>
<dbReference type="AlphaFoldDB" id="A0A182FAQ4"/>
<dbReference type="EnsemblMetazoa" id="AALB003584-RA">
    <property type="protein sequence ID" value="AALB003584-PA"/>
    <property type="gene ID" value="AALB003584"/>
</dbReference>
<organism evidence="2 3">
    <name type="scientific">Anopheles albimanus</name>
    <name type="common">New world malaria mosquito</name>
    <dbReference type="NCBI Taxonomy" id="7167"/>
    <lineage>
        <taxon>Eukaryota</taxon>
        <taxon>Metazoa</taxon>
        <taxon>Ecdysozoa</taxon>
        <taxon>Arthropoda</taxon>
        <taxon>Hexapoda</taxon>
        <taxon>Insecta</taxon>
        <taxon>Pterygota</taxon>
        <taxon>Neoptera</taxon>
        <taxon>Endopterygota</taxon>
        <taxon>Diptera</taxon>
        <taxon>Nematocera</taxon>
        <taxon>Culicoidea</taxon>
        <taxon>Culicidae</taxon>
        <taxon>Anophelinae</taxon>
        <taxon>Anopheles</taxon>
    </lineage>
</organism>
<evidence type="ECO:0000313" key="2">
    <source>
        <dbReference type="EnsemblMetazoa" id="AALB003584-PA"/>
    </source>
</evidence>
<sequence>MAVRAVDTVSRPRDPASSAGNSELRFWVQIIEYLNSREVLILDVFGFLADRPTFAKRLFDRLTANGHRMAVWRHFEPFFELGDIAPVHRLTIIVPIVMKPSDTGTKRSQRQRSELLKQLGKGTNFREQYSWLFLVEARSYHALIERFHRLLPIRPDSNVYTVRYCSDDRWFERVHLEWSNETITRTVRRMQMIHPEPGESRVQVDLLLRSSNDGREDGNREESDQHPNRRGCGSLRQFYRLQTRRQTIDVAVELGTYRTALRLCLDSHVLLRCAAWCRQARGVG</sequence>
<dbReference type="VEuPathDB" id="VectorBase:AALB003584"/>
<feature type="region of interest" description="Disordered" evidence="1">
    <location>
        <begin position="212"/>
        <end position="231"/>
    </location>
</feature>